<evidence type="ECO:0000313" key="2">
    <source>
        <dbReference type="Proteomes" id="UP001138500"/>
    </source>
</evidence>
<evidence type="ECO:0000313" key="1">
    <source>
        <dbReference type="EMBL" id="KAH9810907.1"/>
    </source>
</evidence>
<accession>A0A9W7VYF6</accession>
<proteinExistence type="predicted"/>
<name>A0A9W7VYF6_9PEZI</name>
<dbReference type="AlphaFoldDB" id="A0A9W7VYF6"/>
<sequence>MKQGNDTANLCNARNSWKTIEELLVGFSYMKSEDVEHLISLAETMPFSAHKGFFVVREKRLGGQVSPTPSRSERPVFVLVA</sequence>
<protein>
    <submittedName>
        <fullName evidence="1">Uncharacterized protein</fullName>
    </submittedName>
</protein>
<comment type="caution">
    <text evidence="1">The sequence shown here is derived from an EMBL/GenBank/DDBJ whole genome shotgun (WGS) entry which is preliminary data.</text>
</comment>
<dbReference type="Proteomes" id="UP001138500">
    <property type="component" value="Unassembled WGS sequence"/>
</dbReference>
<dbReference type="EMBL" id="RIBY02002500">
    <property type="protein sequence ID" value="KAH9810907.1"/>
    <property type="molecule type" value="Genomic_DNA"/>
</dbReference>
<organism evidence="1 2">
    <name type="scientific">Teratosphaeria destructans</name>
    <dbReference type="NCBI Taxonomy" id="418781"/>
    <lineage>
        <taxon>Eukaryota</taxon>
        <taxon>Fungi</taxon>
        <taxon>Dikarya</taxon>
        <taxon>Ascomycota</taxon>
        <taxon>Pezizomycotina</taxon>
        <taxon>Dothideomycetes</taxon>
        <taxon>Dothideomycetidae</taxon>
        <taxon>Mycosphaerellales</taxon>
        <taxon>Teratosphaeriaceae</taxon>
        <taxon>Teratosphaeria</taxon>
    </lineage>
</organism>
<gene>
    <name evidence="1" type="ORF">Tdes44962_MAKER05934</name>
</gene>
<reference evidence="1 2" key="1">
    <citation type="journal article" date="2018" name="IMA Fungus">
        <title>IMA Genome-F 10: Nine draft genome sequences of Claviceps purpurea s.lat., including C. arundinis, C. humidiphila, and C. cf. spartinae, pseudomolecules for the pitch canker pathogen Fusarium circinatum, draft genome of Davidsoniella eucalypti, Grosmannia galeiformis, Quambalaria eucalypti, and Teratosphaeria destructans.</title>
        <authorList>
            <person name="Wingfield B.D."/>
            <person name="Liu M."/>
            <person name="Nguyen H.D."/>
            <person name="Lane F.A."/>
            <person name="Morgan S.W."/>
            <person name="De Vos L."/>
            <person name="Wilken P.M."/>
            <person name="Duong T.A."/>
            <person name="Aylward J."/>
            <person name="Coetzee M.P."/>
            <person name="Dadej K."/>
            <person name="De Beer Z.W."/>
            <person name="Findlay W."/>
            <person name="Havenga M."/>
            <person name="Kolarik M."/>
            <person name="Menzies J.G."/>
            <person name="Naidoo K."/>
            <person name="Pochopski O."/>
            <person name="Shoukouhi P."/>
            <person name="Santana Q.C."/>
            <person name="Seifert K.A."/>
            <person name="Soal N."/>
            <person name="Steenkamp E.T."/>
            <person name="Tatham C.T."/>
            <person name="van der Nest M.A."/>
            <person name="Wingfield M.J."/>
        </authorList>
    </citation>
    <scope>NUCLEOTIDE SEQUENCE [LARGE SCALE GENOMIC DNA]</scope>
    <source>
        <strain evidence="1">CMW44962</strain>
    </source>
</reference>
<keyword evidence="2" id="KW-1185">Reference proteome</keyword>
<reference evidence="1 2" key="2">
    <citation type="journal article" date="2021" name="Curr. Genet.">
        <title>Genetic response to nitrogen starvation in the aggressive Eucalyptus foliar pathogen Teratosphaeria destructans.</title>
        <authorList>
            <person name="Havenga M."/>
            <person name="Wingfield B.D."/>
            <person name="Wingfield M.J."/>
            <person name="Dreyer L.L."/>
            <person name="Roets F."/>
            <person name="Aylward J."/>
        </authorList>
    </citation>
    <scope>NUCLEOTIDE SEQUENCE [LARGE SCALE GENOMIC DNA]</scope>
    <source>
        <strain evidence="1">CMW44962</strain>
    </source>
</reference>